<evidence type="ECO:0000313" key="3">
    <source>
        <dbReference type="EMBL" id="KAF5251744.1"/>
    </source>
</evidence>
<comment type="caution">
    <text evidence="3">The sequence shown here is derived from an EMBL/GenBank/DDBJ whole genome shotgun (WGS) entry which is preliminary data.</text>
</comment>
<keyword evidence="2" id="KW-0472">Membrane</keyword>
<keyword evidence="2" id="KW-0812">Transmembrane</keyword>
<feature type="compositionally biased region" description="Low complexity" evidence="1">
    <location>
        <begin position="179"/>
        <end position="193"/>
    </location>
</feature>
<protein>
    <submittedName>
        <fullName evidence="3">Uncharacterized protein</fullName>
    </submittedName>
</protein>
<sequence>MPSVTAPEETHISTSMSREKTGKRILDDIVGQRRGKDRAIVVVLGAQHLKELMQNLKGSELESEKDKSPVFVIRAEYLQNMISDVTNNDQIRSLTIMAGEMDSQLSFQVPSTNVRTLKIRRCRHSNGGRAEVLVDGSSKFHGRRLDEWKTVPHPGLKIHIGRGVQVYHDDDPPKTSKTPGDNPEDPNNPGSSNQADQPNVDDESWGHIKTMISVVLGTCAFFIASSTKVAAQATSGSFCVDLYNWSFQGWFMTGKAAATLPLPWCVLIGVVIGVAVYYVLSTNCVPSLKSTLISWTSSLRKWWYTIAENGTLQGSNLTYLFD</sequence>
<organism evidence="3 4">
    <name type="scientific">Fusarium anthophilum</name>
    <dbReference type="NCBI Taxonomy" id="48485"/>
    <lineage>
        <taxon>Eukaryota</taxon>
        <taxon>Fungi</taxon>
        <taxon>Dikarya</taxon>
        <taxon>Ascomycota</taxon>
        <taxon>Pezizomycotina</taxon>
        <taxon>Sordariomycetes</taxon>
        <taxon>Hypocreomycetidae</taxon>
        <taxon>Hypocreales</taxon>
        <taxon>Nectriaceae</taxon>
        <taxon>Fusarium</taxon>
        <taxon>Fusarium fujikuroi species complex</taxon>
    </lineage>
</organism>
<evidence type="ECO:0000313" key="4">
    <source>
        <dbReference type="Proteomes" id="UP000573603"/>
    </source>
</evidence>
<feature type="transmembrane region" description="Helical" evidence="2">
    <location>
        <begin position="261"/>
        <end position="280"/>
    </location>
</feature>
<gene>
    <name evidence="3" type="ORF">FANTH_3354</name>
</gene>
<evidence type="ECO:0000256" key="1">
    <source>
        <dbReference type="SAM" id="MobiDB-lite"/>
    </source>
</evidence>
<dbReference type="AlphaFoldDB" id="A0A8H4ZS49"/>
<feature type="region of interest" description="Disordered" evidence="1">
    <location>
        <begin position="162"/>
        <end position="200"/>
    </location>
</feature>
<keyword evidence="2" id="KW-1133">Transmembrane helix</keyword>
<dbReference type="EMBL" id="JABEVY010000066">
    <property type="protein sequence ID" value="KAF5251744.1"/>
    <property type="molecule type" value="Genomic_DNA"/>
</dbReference>
<proteinExistence type="predicted"/>
<accession>A0A8H4ZS49</accession>
<name>A0A8H4ZS49_9HYPO</name>
<keyword evidence="4" id="KW-1185">Reference proteome</keyword>
<feature type="region of interest" description="Disordered" evidence="1">
    <location>
        <begin position="1"/>
        <end position="20"/>
    </location>
</feature>
<dbReference type="Proteomes" id="UP000573603">
    <property type="component" value="Unassembled WGS sequence"/>
</dbReference>
<evidence type="ECO:0000256" key="2">
    <source>
        <dbReference type="SAM" id="Phobius"/>
    </source>
</evidence>
<reference evidence="3 4" key="1">
    <citation type="journal article" date="2020" name="BMC Genomics">
        <title>Correction to: Identification and distribution of gene clusters required for synthesis of sphingolipid metabolism inhibitors in diverse species of the filamentous fungus Fusarium.</title>
        <authorList>
            <person name="Kim H.S."/>
            <person name="Lohmar J.M."/>
            <person name="Busman M."/>
            <person name="Brown D.W."/>
            <person name="Naumann T.A."/>
            <person name="Divon H.H."/>
            <person name="Lysoe E."/>
            <person name="Uhlig S."/>
            <person name="Proctor R.H."/>
        </authorList>
    </citation>
    <scope>NUCLEOTIDE SEQUENCE [LARGE SCALE GENOMIC DNA]</scope>
    <source>
        <strain evidence="3 4">NRRL 25214</strain>
    </source>
</reference>